<comment type="caution">
    <text evidence="2">The sequence shown here is derived from an EMBL/GenBank/DDBJ whole genome shotgun (WGS) entry which is preliminary data.</text>
</comment>
<protein>
    <submittedName>
        <fullName evidence="2">Ser/Thr protein kinase RdoA (MazF antagonist)</fullName>
    </submittedName>
</protein>
<proteinExistence type="predicted"/>
<dbReference type="Pfam" id="PF01636">
    <property type="entry name" value="APH"/>
    <property type="match status" value="1"/>
</dbReference>
<evidence type="ECO:0000313" key="3">
    <source>
        <dbReference type="Proteomes" id="UP000517712"/>
    </source>
</evidence>
<feature type="domain" description="Aminoglycoside phosphotransferase" evidence="1">
    <location>
        <begin position="104"/>
        <end position="184"/>
    </location>
</feature>
<dbReference type="GO" id="GO:0016301">
    <property type="term" value="F:kinase activity"/>
    <property type="evidence" value="ECO:0007669"/>
    <property type="project" value="UniProtKB-KW"/>
</dbReference>
<reference evidence="2 3" key="1">
    <citation type="submission" date="2020-08" db="EMBL/GenBank/DDBJ databases">
        <title>Sequencing the genomes of 1000 actinobacteria strains.</title>
        <authorList>
            <person name="Klenk H.-P."/>
        </authorList>
    </citation>
    <scope>NUCLEOTIDE SEQUENCE [LARGE SCALE GENOMIC DNA]</scope>
    <source>
        <strain evidence="2 3">DSM 24823</strain>
    </source>
</reference>
<organism evidence="2 3">
    <name type="scientific">Microbacterium ginsengiterrae</name>
    <dbReference type="NCBI Taxonomy" id="546115"/>
    <lineage>
        <taxon>Bacteria</taxon>
        <taxon>Bacillati</taxon>
        <taxon>Actinomycetota</taxon>
        <taxon>Actinomycetes</taxon>
        <taxon>Micrococcales</taxon>
        <taxon>Microbacteriaceae</taxon>
        <taxon>Microbacterium</taxon>
    </lineage>
</organism>
<name>A0A7W9CCU5_9MICO</name>
<accession>A0A7W9CCU5</accession>
<dbReference type="InterPro" id="IPR011009">
    <property type="entry name" value="Kinase-like_dom_sf"/>
</dbReference>
<evidence type="ECO:0000313" key="2">
    <source>
        <dbReference type="EMBL" id="MBB5743240.1"/>
    </source>
</evidence>
<keyword evidence="2" id="KW-0418">Kinase</keyword>
<keyword evidence="3" id="KW-1185">Reference proteome</keyword>
<dbReference type="EMBL" id="JACHMU010000001">
    <property type="protein sequence ID" value="MBB5743240.1"/>
    <property type="molecule type" value="Genomic_DNA"/>
</dbReference>
<dbReference type="SUPFAM" id="SSF56112">
    <property type="entry name" value="Protein kinase-like (PK-like)"/>
    <property type="match status" value="1"/>
</dbReference>
<dbReference type="RefSeq" id="WP_184283036.1">
    <property type="nucleotide sequence ID" value="NZ_BAAAPG010000001.1"/>
</dbReference>
<sequence>MREEILAGGNASGAVVRVGDTVRKPWARSTPSVSRFVAALRTKGIDAPTLFGRDDAGRQVLEFVPGRLAMDGPRLSASDLRRVGAMVRSIHDASARFACHADDVWETAIPAPGDELICHNDLAPWNLIIGERWVFIDWDAAAPSTRLWDVAYAAQAFTLSDPARTTEESARDLAAFVAGYGADATMRAQLPSALVERTEAMYALLRSSHEAGIEPWASMFVAGHGEYWQNVVRYVTSHRAVWAAALTPEA</sequence>
<dbReference type="Proteomes" id="UP000517712">
    <property type="component" value="Unassembled WGS sequence"/>
</dbReference>
<dbReference type="AlphaFoldDB" id="A0A7W9CCU5"/>
<gene>
    <name evidence="2" type="ORF">HD600_001737</name>
</gene>
<evidence type="ECO:0000259" key="1">
    <source>
        <dbReference type="Pfam" id="PF01636"/>
    </source>
</evidence>
<dbReference type="Gene3D" id="3.90.1200.10">
    <property type="match status" value="1"/>
</dbReference>
<dbReference type="InterPro" id="IPR002575">
    <property type="entry name" value="Aminoglycoside_PTrfase"/>
</dbReference>
<keyword evidence="2" id="KW-0808">Transferase</keyword>